<name>A0A6A4PX06_LUPAL</name>
<dbReference type="SUPFAM" id="SSF48403">
    <property type="entry name" value="Ankyrin repeat"/>
    <property type="match status" value="1"/>
</dbReference>
<organism evidence="2 3">
    <name type="scientific">Lupinus albus</name>
    <name type="common">White lupine</name>
    <name type="synonym">Lupinus termis</name>
    <dbReference type="NCBI Taxonomy" id="3870"/>
    <lineage>
        <taxon>Eukaryota</taxon>
        <taxon>Viridiplantae</taxon>
        <taxon>Streptophyta</taxon>
        <taxon>Embryophyta</taxon>
        <taxon>Tracheophyta</taxon>
        <taxon>Spermatophyta</taxon>
        <taxon>Magnoliopsida</taxon>
        <taxon>eudicotyledons</taxon>
        <taxon>Gunneridae</taxon>
        <taxon>Pentapetalae</taxon>
        <taxon>rosids</taxon>
        <taxon>fabids</taxon>
        <taxon>Fabales</taxon>
        <taxon>Fabaceae</taxon>
        <taxon>Papilionoideae</taxon>
        <taxon>50 kb inversion clade</taxon>
        <taxon>genistoids sensu lato</taxon>
        <taxon>core genistoids</taxon>
        <taxon>Genisteae</taxon>
        <taxon>Lupinus</taxon>
    </lineage>
</organism>
<dbReference type="InterPro" id="IPR036770">
    <property type="entry name" value="Ankyrin_rpt-contain_sf"/>
</dbReference>
<gene>
    <name evidence="2" type="ORF">Lalb_Chr10g0105571</name>
</gene>
<dbReference type="OrthoDB" id="1930691at2759"/>
<dbReference type="GO" id="GO:0005886">
    <property type="term" value="C:plasma membrane"/>
    <property type="evidence" value="ECO:0007669"/>
    <property type="project" value="UniProtKB-SubCell"/>
</dbReference>
<dbReference type="EMBL" id="WOCE01000010">
    <property type="protein sequence ID" value="KAE9606217.1"/>
    <property type="molecule type" value="Genomic_DNA"/>
</dbReference>
<comment type="subcellular location">
    <subcellularLocation>
        <location evidence="1">Cell membrane</location>
        <topology evidence="1">Peripheral membrane protein</topology>
        <orientation evidence="1">Cytoplasmic side</orientation>
    </subcellularLocation>
</comment>
<evidence type="ECO:0000313" key="2">
    <source>
        <dbReference type="EMBL" id="KAE9606217.1"/>
    </source>
</evidence>
<evidence type="ECO:0000313" key="3">
    <source>
        <dbReference type="Proteomes" id="UP000447434"/>
    </source>
</evidence>
<accession>A0A6A4PX06</accession>
<protein>
    <submittedName>
        <fullName evidence="2">Putative ankyrin repeat-containing domain-containing protein</fullName>
    </submittedName>
</protein>
<dbReference type="Pfam" id="PF00023">
    <property type="entry name" value="Ank"/>
    <property type="match status" value="1"/>
</dbReference>
<proteinExistence type="predicted"/>
<keyword evidence="3" id="KW-1185">Reference proteome</keyword>
<reference evidence="3" key="1">
    <citation type="journal article" date="2020" name="Nat. Commun.">
        <title>Genome sequence of the cluster root forming white lupin.</title>
        <authorList>
            <person name="Hufnagel B."/>
            <person name="Marques A."/>
            <person name="Soriano A."/>
            <person name="Marques L."/>
            <person name="Divol F."/>
            <person name="Doumas P."/>
            <person name="Sallet E."/>
            <person name="Mancinotti D."/>
            <person name="Carrere S."/>
            <person name="Marande W."/>
            <person name="Arribat S."/>
            <person name="Keller J."/>
            <person name="Huneau C."/>
            <person name="Blein T."/>
            <person name="Aime D."/>
            <person name="Laguerre M."/>
            <person name="Taylor J."/>
            <person name="Schubert V."/>
            <person name="Nelson M."/>
            <person name="Geu-Flores F."/>
            <person name="Crespi M."/>
            <person name="Gallardo-Guerrero K."/>
            <person name="Delaux P.-M."/>
            <person name="Salse J."/>
            <person name="Berges H."/>
            <person name="Guyot R."/>
            <person name="Gouzy J."/>
            <person name="Peret B."/>
        </authorList>
    </citation>
    <scope>NUCLEOTIDE SEQUENCE [LARGE SCALE GENOMIC DNA]</scope>
    <source>
        <strain evidence="3">cv. Amiga</strain>
    </source>
</reference>
<evidence type="ECO:0000256" key="1">
    <source>
        <dbReference type="ARBA" id="ARBA00004413"/>
    </source>
</evidence>
<sequence>MAGDGVDEIVYRRMDNINNNVPDYLAEYTFEGRWEKVIEIYNDSPEVHTAMISKHEGTALHMAVDLYEEQVIAKLVDAIIRHGTVYKALTKANEVGDTPLHVAASRGFAKLCKCIIGGNNERIDLMSEKNNLME</sequence>
<dbReference type="Proteomes" id="UP000447434">
    <property type="component" value="Chromosome 10"/>
</dbReference>
<dbReference type="InterPro" id="IPR002110">
    <property type="entry name" value="Ankyrin_rpt"/>
</dbReference>
<comment type="caution">
    <text evidence="2">The sequence shown here is derived from an EMBL/GenBank/DDBJ whole genome shotgun (WGS) entry which is preliminary data.</text>
</comment>
<dbReference type="AlphaFoldDB" id="A0A6A4PX06"/>
<dbReference type="Gene3D" id="1.25.40.20">
    <property type="entry name" value="Ankyrin repeat-containing domain"/>
    <property type="match status" value="1"/>
</dbReference>